<keyword evidence="1" id="KW-0472">Membrane</keyword>
<dbReference type="Pfam" id="PF00963">
    <property type="entry name" value="Cohesin"/>
    <property type="match status" value="1"/>
</dbReference>
<feature type="signal peptide" evidence="2">
    <location>
        <begin position="1"/>
        <end position="23"/>
    </location>
</feature>
<evidence type="ECO:0000256" key="1">
    <source>
        <dbReference type="SAM" id="Phobius"/>
    </source>
</evidence>
<dbReference type="SUPFAM" id="SSF49384">
    <property type="entry name" value="Carbohydrate-binding domain"/>
    <property type="match status" value="1"/>
</dbReference>
<keyword evidence="1" id="KW-0812">Transmembrane</keyword>
<dbReference type="EMBL" id="MFEN01000057">
    <property type="protein sequence ID" value="OGE82979.1"/>
    <property type="molecule type" value="Genomic_DNA"/>
</dbReference>
<evidence type="ECO:0000313" key="4">
    <source>
        <dbReference type="EMBL" id="OGE82979.1"/>
    </source>
</evidence>
<dbReference type="CDD" id="cd08547">
    <property type="entry name" value="Type_II_cohesin"/>
    <property type="match status" value="1"/>
</dbReference>
<evidence type="ECO:0000313" key="5">
    <source>
        <dbReference type="Proteomes" id="UP000176339"/>
    </source>
</evidence>
<dbReference type="InterPro" id="IPR013783">
    <property type="entry name" value="Ig-like_fold"/>
</dbReference>
<dbReference type="Gene3D" id="2.60.40.10">
    <property type="entry name" value="Immunoglobulins"/>
    <property type="match status" value="1"/>
</dbReference>
<dbReference type="GO" id="GO:0000272">
    <property type="term" value="P:polysaccharide catabolic process"/>
    <property type="evidence" value="ECO:0007669"/>
    <property type="project" value="InterPro"/>
</dbReference>
<proteinExistence type="predicted"/>
<dbReference type="AlphaFoldDB" id="A0A1F5NZB5"/>
<protein>
    <recommendedName>
        <fullName evidence="3">Cohesin domain-containing protein</fullName>
    </recommendedName>
</protein>
<accession>A0A1F5NZB5</accession>
<feature type="chain" id="PRO_5009520278" description="Cohesin domain-containing protein" evidence="2">
    <location>
        <begin position="24"/>
        <end position="573"/>
    </location>
</feature>
<reference evidence="4 5" key="1">
    <citation type="journal article" date="2016" name="Nat. Commun.">
        <title>Thousands of microbial genomes shed light on interconnected biogeochemical processes in an aquifer system.</title>
        <authorList>
            <person name="Anantharaman K."/>
            <person name="Brown C.T."/>
            <person name="Hug L.A."/>
            <person name="Sharon I."/>
            <person name="Castelle C.J."/>
            <person name="Probst A.J."/>
            <person name="Thomas B.C."/>
            <person name="Singh A."/>
            <person name="Wilkins M.J."/>
            <person name="Karaoz U."/>
            <person name="Brodie E.L."/>
            <person name="Williams K.H."/>
            <person name="Hubbard S.S."/>
            <person name="Banfield J.F."/>
        </authorList>
    </citation>
    <scope>NUCLEOTIDE SEQUENCE [LARGE SCALE GENOMIC DNA]</scope>
</reference>
<dbReference type="GO" id="GO:0030246">
    <property type="term" value="F:carbohydrate binding"/>
    <property type="evidence" value="ECO:0007669"/>
    <property type="project" value="InterPro"/>
</dbReference>
<keyword evidence="2" id="KW-0732">Signal</keyword>
<comment type="caution">
    <text evidence="4">The sequence shown here is derived from an EMBL/GenBank/DDBJ whole genome shotgun (WGS) entry which is preliminary data.</text>
</comment>
<dbReference type="PROSITE" id="PS51257">
    <property type="entry name" value="PROKAR_LIPOPROTEIN"/>
    <property type="match status" value="1"/>
</dbReference>
<organism evidence="4 5">
    <name type="scientific">Candidatus Doudnabacteria bacterium RIFCSPHIGHO2_01_FULL_49_9</name>
    <dbReference type="NCBI Taxonomy" id="1817827"/>
    <lineage>
        <taxon>Bacteria</taxon>
        <taxon>Candidatus Doudnaibacteriota</taxon>
    </lineage>
</organism>
<dbReference type="InterPro" id="IPR008965">
    <property type="entry name" value="CBM2/CBM3_carb-bd_dom_sf"/>
</dbReference>
<gene>
    <name evidence="4" type="ORF">A2846_02420</name>
</gene>
<evidence type="ECO:0000259" key="3">
    <source>
        <dbReference type="Pfam" id="PF00963"/>
    </source>
</evidence>
<feature type="transmembrane region" description="Helical" evidence="1">
    <location>
        <begin position="478"/>
        <end position="498"/>
    </location>
</feature>
<keyword evidence="1" id="KW-1133">Transmembrane helix</keyword>
<dbReference type="InterPro" id="IPR002102">
    <property type="entry name" value="Cohesin_dom"/>
</dbReference>
<dbReference type="Gene3D" id="2.60.40.680">
    <property type="match status" value="1"/>
</dbReference>
<sequence length="573" mass="61560">MKKTLLISFFSLGLIFSCNAAQAAMLNLIGDKDAYPINQEFGLDVKIDSEGEGINGAQATVQFDRSILEAVKADKIGSIFDFWLTEPVISNAEGKISFIAASTTGFTGKSLQVLRVTFRPKGPAKSTLVFSDAAITAADGSGKNVLTKTNGLALTFTAASGVAEGPAQITRPAEAATGLPKKPAMTVALYPDPAKWNNVSAKFFANWTLPGDVTGVAAVLNKVPNSAPAVSEGLFEAKSFPPLEDGIHYLHVRFRNSIGWSETSHYKIATDSAPPSISNIILDGKSVVGLELVGVNAPTPEILYTAKDALSGIDHYEIAVDGNDAVATKTSSYTLPLQIPGKHILTLKALDVAGNTIEARVNFEIIPIESPKIGFISKDVFIGEGGLIVSGTYLAGHTVNIDLVDGSGRTVFHDVRGTDANGNWNLSIDTPLKQGKYFVEAVGEDDRGALSLAVRSDIINAHERPIFTLGGLEVTKTWLIFILMVLIAFGAWLGTMTYRMRQLQVSRRVTIAQRDVIAMSSLIRQDVEKMSALLKSTNLKDTREQLKLLIGKVEESSQKMTKYIVDNIGEIKD</sequence>
<evidence type="ECO:0000256" key="2">
    <source>
        <dbReference type="SAM" id="SignalP"/>
    </source>
</evidence>
<name>A0A1F5NZB5_9BACT</name>
<feature type="domain" description="Cohesin" evidence="3">
    <location>
        <begin position="29"/>
        <end position="148"/>
    </location>
</feature>
<dbReference type="Proteomes" id="UP000176339">
    <property type="component" value="Unassembled WGS sequence"/>
</dbReference>